<dbReference type="InterPro" id="IPR000445">
    <property type="entry name" value="HhH_motif"/>
</dbReference>
<dbReference type="PANTHER" id="PTHR10359:SF18">
    <property type="entry name" value="ENDONUCLEASE III"/>
    <property type="match status" value="1"/>
</dbReference>
<dbReference type="PROSITE" id="PS01155">
    <property type="entry name" value="ENDONUCLEASE_III_2"/>
    <property type="match status" value="1"/>
</dbReference>
<keyword evidence="10" id="KW-0238">DNA-binding</keyword>
<feature type="binding site" evidence="10">
    <location>
        <position position="249"/>
    </location>
    <ligand>
        <name>[4Fe-4S] cluster</name>
        <dbReference type="ChEBI" id="CHEBI:49883"/>
    </ligand>
</feature>
<evidence type="ECO:0000313" key="13">
    <source>
        <dbReference type="EMBL" id="UVF20543.1"/>
    </source>
</evidence>
<dbReference type="InterPro" id="IPR004036">
    <property type="entry name" value="Endonuclease-III-like_CS2"/>
</dbReference>
<evidence type="ECO:0000256" key="10">
    <source>
        <dbReference type="HAMAP-Rule" id="MF_00942"/>
    </source>
</evidence>
<gene>
    <name evidence="10 13" type="primary">nth</name>
    <name evidence="13" type="ORF">HPT29_005245</name>
</gene>
<sequence>MSDLKPAPRRSSKAKAEPKAKPKVKPGAKPKAPPAVPAKTVGRALKASTPKPVDTATMVEIFRRLRAANPEPRGELDYTNPYTLLVAVALSAQATDVGVNKATRNLFPVADTPQRMLDLGEEGLREHIRTLNFFNTKAKNVIAAARRLAEEFGGEVPNSVEILETLPGVGRKTASVVVNIAFGDPRVAVDTHIFRVTNRLPLAITRTPLETQEALEALIPDEFRLHAHHWLILHGRYICKARRPECWRCPVNDLCRYPDKTIP</sequence>
<dbReference type="Pfam" id="PF10576">
    <property type="entry name" value="EndIII_4Fe-2S"/>
    <property type="match status" value="1"/>
</dbReference>
<feature type="binding site" evidence="10">
    <location>
        <position position="239"/>
    </location>
    <ligand>
        <name>[4Fe-4S] cluster</name>
        <dbReference type="ChEBI" id="CHEBI:49883"/>
    </ligand>
</feature>
<evidence type="ECO:0000256" key="4">
    <source>
        <dbReference type="ARBA" id="ARBA00022763"/>
    </source>
</evidence>
<dbReference type="InterPro" id="IPR011257">
    <property type="entry name" value="DNA_glycosylase"/>
</dbReference>
<dbReference type="GO" id="GO:0004519">
    <property type="term" value="F:endonuclease activity"/>
    <property type="evidence" value="ECO:0007669"/>
    <property type="project" value="UniProtKB-KW"/>
</dbReference>
<keyword evidence="14" id="KW-1185">Reference proteome</keyword>
<dbReference type="EC" id="4.2.99.18" evidence="10"/>
<keyword evidence="2 10" id="KW-0004">4Fe-4S</keyword>
<feature type="binding site" evidence="10">
    <location>
        <position position="246"/>
    </location>
    <ligand>
        <name>[4Fe-4S] cluster</name>
        <dbReference type="ChEBI" id="CHEBI:49883"/>
    </ligand>
</feature>
<organism evidence="13 14">
    <name type="scientific">Microvirga terrae</name>
    <dbReference type="NCBI Taxonomy" id="2740529"/>
    <lineage>
        <taxon>Bacteria</taxon>
        <taxon>Pseudomonadati</taxon>
        <taxon>Pseudomonadota</taxon>
        <taxon>Alphaproteobacteria</taxon>
        <taxon>Hyphomicrobiales</taxon>
        <taxon>Methylobacteriaceae</taxon>
        <taxon>Microvirga</taxon>
    </lineage>
</organism>
<comment type="function">
    <text evidence="10">DNA repair enzyme that has both DNA N-glycosylase activity and AP-lyase activity. The DNA N-glycosylase activity releases various damaged pyrimidines from DNA by cleaving the N-glycosidic bond, leaving an AP (apurinic/apyrimidinic) site. The AP-lyase activity cleaves the phosphodiester bond 3' to the AP site by a beta-elimination, leaving a 3'-terminal unsaturated sugar and a product with a terminal 5'-phosphate.</text>
</comment>
<feature type="binding site" evidence="10">
    <location>
        <position position="255"/>
    </location>
    <ligand>
        <name>[4Fe-4S] cluster</name>
        <dbReference type="ChEBI" id="CHEBI:49883"/>
    </ligand>
</feature>
<reference evidence="13" key="1">
    <citation type="submission" date="2022-08" db="EMBL/GenBank/DDBJ databases">
        <title>Microvirga terrae sp. nov., isolated from soil.</title>
        <authorList>
            <person name="Kim K.H."/>
            <person name="Seo Y.L."/>
            <person name="Kim J.M."/>
            <person name="Lee J.K."/>
            <person name="Han D.M."/>
            <person name="Jeon C.O."/>
        </authorList>
    </citation>
    <scope>NUCLEOTIDE SEQUENCE</scope>
    <source>
        <strain evidence="13">R24</strain>
    </source>
</reference>
<dbReference type="InterPro" id="IPR023170">
    <property type="entry name" value="HhH_base_excis_C"/>
</dbReference>
<evidence type="ECO:0000256" key="9">
    <source>
        <dbReference type="ARBA" id="ARBA00023295"/>
    </source>
</evidence>
<name>A0ABY5RU52_9HYPH</name>
<keyword evidence="13" id="KW-0540">Nuclease</keyword>
<dbReference type="NCBIfam" id="TIGR01083">
    <property type="entry name" value="nth"/>
    <property type="match status" value="1"/>
</dbReference>
<evidence type="ECO:0000256" key="5">
    <source>
        <dbReference type="ARBA" id="ARBA00022801"/>
    </source>
</evidence>
<evidence type="ECO:0000256" key="11">
    <source>
        <dbReference type="SAM" id="MobiDB-lite"/>
    </source>
</evidence>
<dbReference type="Pfam" id="PF00730">
    <property type="entry name" value="HhH-GPD"/>
    <property type="match status" value="1"/>
</dbReference>
<keyword evidence="5 10" id="KW-0378">Hydrolase</keyword>
<evidence type="ECO:0000256" key="3">
    <source>
        <dbReference type="ARBA" id="ARBA00022723"/>
    </source>
</evidence>
<dbReference type="InterPro" id="IPR005759">
    <property type="entry name" value="Nth"/>
</dbReference>
<dbReference type="SMART" id="SM00525">
    <property type="entry name" value="FES"/>
    <property type="match status" value="1"/>
</dbReference>
<comment type="similarity">
    <text evidence="1 10">Belongs to the Nth/MutY family.</text>
</comment>
<dbReference type="Proteomes" id="UP001017257">
    <property type="component" value="Chromosome"/>
</dbReference>
<evidence type="ECO:0000256" key="2">
    <source>
        <dbReference type="ARBA" id="ARBA00022485"/>
    </source>
</evidence>
<dbReference type="HAMAP" id="MF_00942">
    <property type="entry name" value="Nth"/>
    <property type="match status" value="1"/>
</dbReference>
<dbReference type="SUPFAM" id="SSF48150">
    <property type="entry name" value="DNA-glycosylase"/>
    <property type="match status" value="1"/>
</dbReference>
<dbReference type="PANTHER" id="PTHR10359">
    <property type="entry name" value="A/G-SPECIFIC ADENINE GLYCOSYLASE/ENDONUCLEASE III"/>
    <property type="match status" value="1"/>
</dbReference>
<comment type="cofactor">
    <cofactor evidence="10">
        <name>[4Fe-4S] cluster</name>
        <dbReference type="ChEBI" id="CHEBI:49883"/>
    </cofactor>
    <text evidence="10">Binds 1 [4Fe-4S] cluster.</text>
</comment>
<evidence type="ECO:0000256" key="8">
    <source>
        <dbReference type="ARBA" id="ARBA00023204"/>
    </source>
</evidence>
<keyword evidence="10" id="KW-0456">Lyase</keyword>
<keyword evidence="3 10" id="KW-0479">Metal-binding</keyword>
<protein>
    <recommendedName>
        <fullName evidence="10">Endonuclease III</fullName>
        <ecNumber evidence="10">4.2.99.18</ecNumber>
    </recommendedName>
    <alternativeName>
        <fullName evidence="10">DNA-(apurinic or apyrimidinic site) lyase</fullName>
    </alternativeName>
</protein>
<keyword evidence="8 10" id="KW-0234">DNA repair</keyword>
<keyword evidence="13" id="KW-0255">Endonuclease</keyword>
<evidence type="ECO:0000256" key="6">
    <source>
        <dbReference type="ARBA" id="ARBA00023004"/>
    </source>
</evidence>
<dbReference type="InterPro" id="IPR003265">
    <property type="entry name" value="HhH-GPD_domain"/>
</dbReference>
<keyword evidence="9 10" id="KW-0326">Glycosidase</keyword>
<dbReference type="InterPro" id="IPR003651">
    <property type="entry name" value="Endonuclease3_FeS-loop_motif"/>
</dbReference>
<dbReference type="CDD" id="cd00056">
    <property type="entry name" value="ENDO3c"/>
    <property type="match status" value="1"/>
</dbReference>
<evidence type="ECO:0000259" key="12">
    <source>
        <dbReference type="SMART" id="SM00478"/>
    </source>
</evidence>
<dbReference type="RefSeq" id="WP_173945105.1">
    <property type="nucleotide sequence ID" value="NZ_CP102845.1"/>
</dbReference>
<dbReference type="SMART" id="SM00478">
    <property type="entry name" value="ENDO3c"/>
    <property type="match status" value="1"/>
</dbReference>
<proteinExistence type="inferred from homology"/>
<feature type="domain" description="HhH-GPD" evidence="12">
    <location>
        <begin position="90"/>
        <end position="237"/>
    </location>
</feature>
<accession>A0ABY5RU52</accession>
<evidence type="ECO:0000256" key="1">
    <source>
        <dbReference type="ARBA" id="ARBA00008343"/>
    </source>
</evidence>
<dbReference type="EMBL" id="CP102845">
    <property type="protein sequence ID" value="UVF20543.1"/>
    <property type="molecule type" value="Genomic_DNA"/>
</dbReference>
<evidence type="ECO:0000313" key="14">
    <source>
        <dbReference type="Proteomes" id="UP001017257"/>
    </source>
</evidence>
<dbReference type="Gene3D" id="1.10.1670.10">
    <property type="entry name" value="Helix-hairpin-Helix base-excision DNA repair enzymes (C-terminal)"/>
    <property type="match status" value="1"/>
</dbReference>
<dbReference type="Pfam" id="PF00633">
    <property type="entry name" value="HHH"/>
    <property type="match status" value="1"/>
</dbReference>
<keyword evidence="6 10" id="KW-0408">Iron</keyword>
<keyword evidence="4 10" id="KW-0227">DNA damage</keyword>
<dbReference type="Gene3D" id="1.10.340.30">
    <property type="entry name" value="Hypothetical protein, domain 2"/>
    <property type="match status" value="1"/>
</dbReference>
<evidence type="ECO:0000256" key="7">
    <source>
        <dbReference type="ARBA" id="ARBA00023014"/>
    </source>
</evidence>
<keyword evidence="7 10" id="KW-0411">Iron-sulfur</keyword>
<comment type="catalytic activity">
    <reaction evidence="10">
        <text>2'-deoxyribonucleotide-(2'-deoxyribose 5'-phosphate)-2'-deoxyribonucleotide-DNA = a 3'-end 2'-deoxyribonucleotide-(2,3-dehydro-2,3-deoxyribose 5'-phosphate)-DNA + a 5'-end 5'-phospho-2'-deoxyribonucleoside-DNA + H(+)</text>
        <dbReference type="Rhea" id="RHEA:66592"/>
        <dbReference type="Rhea" id="RHEA-COMP:13180"/>
        <dbReference type="Rhea" id="RHEA-COMP:16897"/>
        <dbReference type="Rhea" id="RHEA-COMP:17067"/>
        <dbReference type="ChEBI" id="CHEBI:15378"/>
        <dbReference type="ChEBI" id="CHEBI:136412"/>
        <dbReference type="ChEBI" id="CHEBI:157695"/>
        <dbReference type="ChEBI" id="CHEBI:167181"/>
        <dbReference type="EC" id="4.2.99.18"/>
    </reaction>
</comment>
<feature type="region of interest" description="Disordered" evidence="11">
    <location>
        <begin position="1"/>
        <end position="50"/>
    </location>
</feature>